<dbReference type="PROSITE" id="PS00501">
    <property type="entry name" value="SPASE_I_1"/>
    <property type="match status" value="1"/>
</dbReference>
<keyword evidence="7" id="KW-0934">Plastid</keyword>
<dbReference type="InterPro" id="IPR000223">
    <property type="entry name" value="Pept_S26A_signal_pept_1"/>
</dbReference>
<evidence type="ECO:0000313" key="16">
    <source>
        <dbReference type="Proteomes" id="UP001205105"/>
    </source>
</evidence>
<feature type="compositionally biased region" description="Polar residues" evidence="13">
    <location>
        <begin position="1"/>
        <end position="17"/>
    </location>
</feature>
<dbReference type="GO" id="GO:0006465">
    <property type="term" value="P:signal peptide processing"/>
    <property type="evidence" value="ECO:0007669"/>
    <property type="project" value="InterPro"/>
</dbReference>
<evidence type="ECO:0000313" key="15">
    <source>
        <dbReference type="EMBL" id="KAI7836119.1"/>
    </source>
</evidence>
<dbReference type="InterPro" id="IPR036286">
    <property type="entry name" value="LexA/Signal_pep-like_sf"/>
</dbReference>
<feature type="domain" description="Peptidase S26" evidence="14">
    <location>
        <begin position="77"/>
        <end position="236"/>
    </location>
</feature>
<dbReference type="EMBL" id="JADXDR010000203">
    <property type="protein sequence ID" value="KAI7836119.1"/>
    <property type="molecule type" value="Genomic_DNA"/>
</dbReference>
<evidence type="ECO:0000256" key="8">
    <source>
        <dbReference type="ARBA" id="ARBA00022670"/>
    </source>
</evidence>
<dbReference type="Pfam" id="PF10502">
    <property type="entry name" value="Peptidase_S26"/>
    <property type="match status" value="1"/>
</dbReference>
<evidence type="ECO:0000256" key="5">
    <source>
        <dbReference type="ARBA" id="ARBA00013208"/>
    </source>
</evidence>
<evidence type="ECO:0000256" key="7">
    <source>
        <dbReference type="ARBA" id="ARBA00022640"/>
    </source>
</evidence>
<comment type="caution">
    <text evidence="15">The sequence shown here is derived from an EMBL/GenBank/DDBJ whole genome shotgun (WGS) entry which is preliminary data.</text>
</comment>
<evidence type="ECO:0000256" key="2">
    <source>
        <dbReference type="ARBA" id="ARBA00004229"/>
    </source>
</evidence>
<evidence type="ECO:0000256" key="12">
    <source>
        <dbReference type="PIRSR" id="PIRSR600223-1"/>
    </source>
</evidence>
<evidence type="ECO:0000256" key="10">
    <source>
        <dbReference type="ARBA" id="ARBA00022946"/>
    </source>
</evidence>
<keyword evidence="6" id="KW-0150">Chloroplast</keyword>
<dbReference type="AlphaFoldDB" id="A0AAD5GXL2"/>
<comment type="catalytic activity">
    <reaction evidence="1">
        <text>Cleavage of hydrophobic, N-terminal signal or leader sequences from secreted and periplasmic proteins.</text>
        <dbReference type="EC" id="3.4.21.89"/>
    </reaction>
</comment>
<dbReference type="PANTHER" id="PTHR43390:SF1">
    <property type="entry name" value="CHLOROPLAST PROCESSING PEPTIDASE"/>
    <property type="match status" value="1"/>
</dbReference>
<evidence type="ECO:0000256" key="11">
    <source>
        <dbReference type="ARBA" id="ARBA00023136"/>
    </source>
</evidence>
<evidence type="ECO:0000256" key="6">
    <source>
        <dbReference type="ARBA" id="ARBA00022528"/>
    </source>
</evidence>
<comment type="subcellular location">
    <subcellularLocation>
        <location evidence="3">Membrane</location>
    </subcellularLocation>
    <subcellularLocation>
        <location evidence="2">Plastid</location>
        <location evidence="2">Chloroplast</location>
    </subcellularLocation>
</comment>
<keyword evidence="8" id="KW-0645">Protease</keyword>
<dbReference type="Gene3D" id="2.10.109.10">
    <property type="entry name" value="Umud Fragment, subunit A"/>
    <property type="match status" value="1"/>
</dbReference>
<dbReference type="InterPro" id="IPR019758">
    <property type="entry name" value="Pept_S26A_signal_pept_1_CS"/>
</dbReference>
<dbReference type="EC" id="3.4.21.89" evidence="5"/>
<dbReference type="GO" id="GO:0010027">
    <property type="term" value="P:thylakoid membrane organization"/>
    <property type="evidence" value="ECO:0007669"/>
    <property type="project" value="TreeGrafter"/>
</dbReference>
<dbReference type="Proteomes" id="UP001205105">
    <property type="component" value="Unassembled WGS sequence"/>
</dbReference>
<evidence type="ECO:0000256" key="3">
    <source>
        <dbReference type="ARBA" id="ARBA00004370"/>
    </source>
</evidence>
<dbReference type="GO" id="GO:0009003">
    <property type="term" value="F:signal peptidase activity"/>
    <property type="evidence" value="ECO:0007669"/>
    <property type="project" value="UniProtKB-EC"/>
</dbReference>
<feature type="region of interest" description="Disordered" evidence="13">
    <location>
        <begin position="1"/>
        <end position="70"/>
    </location>
</feature>
<dbReference type="PROSITE" id="PS00761">
    <property type="entry name" value="SPASE_I_3"/>
    <property type="match status" value="1"/>
</dbReference>
<dbReference type="GO" id="GO:0004252">
    <property type="term" value="F:serine-type endopeptidase activity"/>
    <property type="evidence" value="ECO:0007669"/>
    <property type="project" value="InterPro"/>
</dbReference>
<keyword evidence="16" id="KW-1185">Reference proteome</keyword>
<accession>A0AAD5GXL2</accession>
<feature type="active site" evidence="12">
    <location>
        <position position="104"/>
    </location>
</feature>
<proteinExistence type="inferred from homology"/>
<sequence length="270" mass="28684">MQQRVQAMQSGKGSTRQQDGEGAAASGPPPPPASAPPLVGTTAASDDGPSSSGNGASPAGGEEGSSSWPTWLSKSDVETVAIAVAISYAIRLVIAEPRFIPSLSMFPTFDVGDRLVAEKITYRFSRAPSTGDVVIFRPARGVGRDSSFLDDNVFIKRIVAVAGDTVEVRGGRLIVNGQAREEPYINEAPKYELPRLTVPEGCVFVMGDNRNNSYDSHIWGPLPVENIIGRACWKYWPLQKWGGLEDWTDVSKLAFEGGAAALPAAPPLTG</sequence>
<dbReference type="FunFam" id="2.10.109.10:FF:000012">
    <property type="entry name" value="Peptidase/ serine-type peptidase"/>
    <property type="match status" value="1"/>
</dbReference>
<evidence type="ECO:0000256" key="4">
    <source>
        <dbReference type="ARBA" id="ARBA00009370"/>
    </source>
</evidence>
<feature type="compositionally biased region" description="Low complexity" evidence="13">
    <location>
        <begin position="43"/>
        <end position="67"/>
    </location>
</feature>
<dbReference type="InterPro" id="IPR019533">
    <property type="entry name" value="Peptidase_S26"/>
</dbReference>
<keyword evidence="10" id="KW-0809">Transit peptide</keyword>
<keyword evidence="9" id="KW-0378">Hydrolase</keyword>
<reference evidence="15" key="1">
    <citation type="submission" date="2020-11" db="EMBL/GenBank/DDBJ databases">
        <title>Chlorella ohadii genome sequencing and assembly.</title>
        <authorList>
            <person name="Murik O."/>
            <person name="Treves H."/>
            <person name="Kedem I."/>
            <person name="Shotland Y."/>
            <person name="Kaplan A."/>
        </authorList>
    </citation>
    <scope>NUCLEOTIDE SEQUENCE</scope>
    <source>
        <strain evidence="15">1</strain>
    </source>
</reference>
<dbReference type="CDD" id="cd06530">
    <property type="entry name" value="S26_SPase_I"/>
    <property type="match status" value="1"/>
</dbReference>
<dbReference type="PANTHER" id="PTHR43390">
    <property type="entry name" value="SIGNAL PEPTIDASE I"/>
    <property type="match status" value="1"/>
</dbReference>
<evidence type="ECO:0000256" key="1">
    <source>
        <dbReference type="ARBA" id="ARBA00000677"/>
    </source>
</evidence>
<gene>
    <name evidence="15" type="ORF">COHA_009998</name>
</gene>
<evidence type="ECO:0000256" key="13">
    <source>
        <dbReference type="SAM" id="MobiDB-lite"/>
    </source>
</evidence>
<feature type="active site" evidence="12">
    <location>
        <position position="156"/>
    </location>
</feature>
<dbReference type="GO" id="GO:0009535">
    <property type="term" value="C:chloroplast thylakoid membrane"/>
    <property type="evidence" value="ECO:0007669"/>
    <property type="project" value="TreeGrafter"/>
</dbReference>
<keyword evidence="11" id="KW-0472">Membrane</keyword>
<dbReference type="PRINTS" id="PR00727">
    <property type="entry name" value="LEADERPTASE"/>
</dbReference>
<name>A0AAD5GXL2_9CHLO</name>
<evidence type="ECO:0000259" key="14">
    <source>
        <dbReference type="Pfam" id="PF10502"/>
    </source>
</evidence>
<comment type="similarity">
    <text evidence="4">Belongs to the peptidase S26 family.</text>
</comment>
<dbReference type="InterPro" id="IPR019756">
    <property type="entry name" value="Pept_S26A_signal_pept_1_Ser-AS"/>
</dbReference>
<dbReference type="SUPFAM" id="SSF51306">
    <property type="entry name" value="LexA/Signal peptidase"/>
    <property type="match status" value="1"/>
</dbReference>
<dbReference type="NCBIfam" id="TIGR02227">
    <property type="entry name" value="sigpep_I_bact"/>
    <property type="match status" value="1"/>
</dbReference>
<evidence type="ECO:0000256" key="9">
    <source>
        <dbReference type="ARBA" id="ARBA00022801"/>
    </source>
</evidence>
<protein>
    <recommendedName>
        <fullName evidence="5">signal peptidase I</fullName>
        <ecNumber evidence="5">3.4.21.89</ecNumber>
    </recommendedName>
</protein>
<organism evidence="15 16">
    <name type="scientific">Chlorella ohadii</name>
    <dbReference type="NCBI Taxonomy" id="2649997"/>
    <lineage>
        <taxon>Eukaryota</taxon>
        <taxon>Viridiplantae</taxon>
        <taxon>Chlorophyta</taxon>
        <taxon>core chlorophytes</taxon>
        <taxon>Trebouxiophyceae</taxon>
        <taxon>Chlorellales</taxon>
        <taxon>Chlorellaceae</taxon>
        <taxon>Chlorella clade</taxon>
        <taxon>Chlorella</taxon>
    </lineage>
</organism>